<evidence type="ECO:0000313" key="6">
    <source>
        <dbReference type="EMBL" id="KAF2077834.1"/>
    </source>
</evidence>
<dbReference type="InterPro" id="IPR012337">
    <property type="entry name" value="RNaseH-like_sf"/>
</dbReference>
<dbReference type="InterPro" id="IPR036397">
    <property type="entry name" value="RNaseH_sf"/>
</dbReference>
<proteinExistence type="inferred from homology"/>
<evidence type="ECO:0000313" key="7">
    <source>
        <dbReference type="Proteomes" id="UP000695562"/>
    </source>
</evidence>
<dbReference type="EMBL" id="AJWJ01000018">
    <property type="protein sequence ID" value="KAF2077834.1"/>
    <property type="molecule type" value="Genomic_DNA"/>
</dbReference>
<evidence type="ECO:0000256" key="3">
    <source>
        <dbReference type="ARBA" id="ARBA00022801"/>
    </source>
</evidence>
<dbReference type="SUPFAM" id="SSF53098">
    <property type="entry name" value="Ribonuclease H-like"/>
    <property type="match status" value="1"/>
</dbReference>
<dbReference type="NCBIfam" id="NF003765">
    <property type="entry name" value="PRK05359.1"/>
    <property type="match status" value="1"/>
</dbReference>
<dbReference type="OrthoDB" id="270189at2759"/>
<dbReference type="GO" id="GO:0005739">
    <property type="term" value="C:mitochondrion"/>
    <property type="evidence" value="ECO:0007669"/>
    <property type="project" value="TreeGrafter"/>
</dbReference>
<dbReference type="InterPro" id="IPR013520">
    <property type="entry name" value="Ribonucl_H"/>
</dbReference>
<accession>A0A8J4VB50</accession>
<keyword evidence="7" id="KW-1185">Reference proteome</keyword>
<dbReference type="Proteomes" id="UP000695562">
    <property type="component" value="Unassembled WGS sequence"/>
</dbReference>
<evidence type="ECO:0000256" key="2">
    <source>
        <dbReference type="ARBA" id="ARBA00022722"/>
    </source>
</evidence>
<sequence length="188" mass="21776">MSNTERSQRILWVDLEMTGLDLKKDAIIEMACIITDKDLNIIEKGPDIVIHQSDELLNSMDDWCTKTHGGSGLTKKVQDSKISTKEAEQIMVDFVKKHIDKRTVPLAGNSIGTDRNFLEKEMPLFSQYFHYRVIDVSSIKECAKRWFPNILKQSPQKQNTHRALDDIEESIQELKYYRSSLFPNKDIE</sequence>
<dbReference type="HAMAP" id="MF_00045">
    <property type="entry name" value="Oligoribonuclease"/>
    <property type="match status" value="1"/>
</dbReference>
<dbReference type="Pfam" id="PF00929">
    <property type="entry name" value="RNase_T"/>
    <property type="match status" value="1"/>
</dbReference>
<protein>
    <recommendedName>
        <fullName evidence="5">Exonuclease domain-containing protein</fullName>
    </recommendedName>
</protein>
<keyword evidence="4" id="KW-0269">Exonuclease</keyword>
<feature type="domain" description="Exonuclease" evidence="5">
    <location>
        <begin position="9"/>
        <end position="183"/>
    </location>
</feature>
<dbReference type="GO" id="GO:0000175">
    <property type="term" value="F:3'-5'-RNA exonuclease activity"/>
    <property type="evidence" value="ECO:0007669"/>
    <property type="project" value="InterPro"/>
</dbReference>
<evidence type="ECO:0000256" key="1">
    <source>
        <dbReference type="ARBA" id="ARBA00009921"/>
    </source>
</evidence>
<reference evidence="6" key="1">
    <citation type="submission" date="2020-01" db="EMBL/GenBank/DDBJ databases">
        <title>Development of genomics and gene disruption for Polysphondylium violaceum indicates a role for the polyketide synthase stlB in stalk morphogenesis.</title>
        <authorList>
            <person name="Narita B."/>
            <person name="Kawabe Y."/>
            <person name="Kin K."/>
            <person name="Saito T."/>
            <person name="Gibbs R."/>
            <person name="Kuspa A."/>
            <person name="Muzny D."/>
            <person name="Queller D."/>
            <person name="Richards S."/>
            <person name="Strassman J."/>
            <person name="Sucgang R."/>
            <person name="Worley K."/>
            <person name="Schaap P."/>
        </authorList>
    </citation>
    <scope>NUCLEOTIDE SEQUENCE</scope>
    <source>
        <strain evidence="6">QSvi11</strain>
    </source>
</reference>
<evidence type="ECO:0000256" key="4">
    <source>
        <dbReference type="ARBA" id="ARBA00022839"/>
    </source>
</evidence>
<dbReference type="CDD" id="cd06135">
    <property type="entry name" value="Orn"/>
    <property type="match status" value="1"/>
</dbReference>
<keyword evidence="2" id="KW-0540">Nuclease</keyword>
<dbReference type="Gene3D" id="3.30.420.10">
    <property type="entry name" value="Ribonuclease H-like superfamily/Ribonuclease H"/>
    <property type="match status" value="1"/>
</dbReference>
<organism evidence="6 7">
    <name type="scientific">Polysphondylium violaceum</name>
    <dbReference type="NCBI Taxonomy" id="133409"/>
    <lineage>
        <taxon>Eukaryota</taxon>
        <taxon>Amoebozoa</taxon>
        <taxon>Evosea</taxon>
        <taxon>Eumycetozoa</taxon>
        <taxon>Dictyostelia</taxon>
        <taxon>Dictyosteliales</taxon>
        <taxon>Dictyosteliaceae</taxon>
        <taxon>Polysphondylium</taxon>
    </lineage>
</organism>
<name>A0A8J4VB50_9MYCE</name>
<dbReference type="FunFam" id="3.30.420.10:FF:000003">
    <property type="entry name" value="Oligoribonuclease"/>
    <property type="match status" value="1"/>
</dbReference>
<gene>
    <name evidence="6" type="ORF">CYY_000879</name>
</gene>
<keyword evidence="3" id="KW-0378">Hydrolase</keyword>
<dbReference type="SMART" id="SM00479">
    <property type="entry name" value="EXOIII"/>
    <property type="match status" value="1"/>
</dbReference>
<evidence type="ECO:0000259" key="5">
    <source>
        <dbReference type="SMART" id="SM00479"/>
    </source>
</evidence>
<dbReference type="PANTHER" id="PTHR11046:SF0">
    <property type="entry name" value="OLIGORIBONUCLEASE, MITOCHONDRIAL"/>
    <property type="match status" value="1"/>
</dbReference>
<comment type="similarity">
    <text evidence="1">Belongs to the oligoribonuclease family.</text>
</comment>
<dbReference type="GO" id="GO:0003676">
    <property type="term" value="F:nucleic acid binding"/>
    <property type="evidence" value="ECO:0007669"/>
    <property type="project" value="InterPro"/>
</dbReference>
<dbReference type="AlphaFoldDB" id="A0A8J4VB50"/>
<dbReference type="PANTHER" id="PTHR11046">
    <property type="entry name" value="OLIGORIBONUCLEASE, MITOCHONDRIAL"/>
    <property type="match status" value="1"/>
</dbReference>
<dbReference type="InterPro" id="IPR022894">
    <property type="entry name" value="Oligoribonuclease"/>
</dbReference>
<comment type="caution">
    <text evidence="6">The sequence shown here is derived from an EMBL/GenBank/DDBJ whole genome shotgun (WGS) entry which is preliminary data.</text>
</comment>